<dbReference type="Proteomes" id="UP000636793">
    <property type="component" value="Unassembled WGS sequence"/>
</dbReference>
<name>A0A916TKU1_9MICO</name>
<dbReference type="AlphaFoldDB" id="A0A916TKU1"/>
<organism evidence="1 2">
    <name type="scientific">Flexivirga endophytica</name>
    <dbReference type="NCBI Taxonomy" id="1849103"/>
    <lineage>
        <taxon>Bacteria</taxon>
        <taxon>Bacillati</taxon>
        <taxon>Actinomycetota</taxon>
        <taxon>Actinomycetes</taxon>
        <taxon>Micrococcales</taxon>
        <taxon>Dermacoccaceae</taxon>
        <taxon>Flexivirga</taxon>
    </lineage>
</organism>
<reference evidence="1" key="2">
    <citation type="submission" date="2020-09" db="EMBL/GenBank/DDBJ databases">
        <authorList>
            <person name="Sun Q."/>
            <person name="Zhou Y."/>
        </authorList>
    </citation>
    <scope>NUCLEOTIDE SEQUENCE</scope>
    <source>
        <strain evidence="1">CGMCC 1.15085</strain>
    </source>
</reference>
<dbReference type="RefSeq" id="WP_188838985.1">
    <property type="nucleotide sequence ID" value="NZ_BMHI01000007.1"/>
</dbReference>
<evidence type="ECO:0000313" key="1">
    <source>
        <dbReference type="EMBL" id="GGB46122.1"/>
    </source>
</evidence>
<reference evidence="1" key="1">
    <citation type="journal article" date="2014" name="Int. J. Syst. Evol. Microbiol.">
        <title>Complete genome sequence of Corynebacterium casei LMG S-19264T (=DSM 44701T), isolated from a smear-ripened cheese.</title>
        <authorList>
            <consortium name="US DOE Joint Genome Institute (JGI-PGF)"/>
            <person name="Walter F."/>
            <person name="Albersmeier A."/>
            <person name="Kalinowski J."/>
            <person name="Ruckert C."/>
        </authorList>
    </citation>
    <scope>NUCLEOTIDE SEQUENCE</scope>
    <source>
        <strain evidence="1">CGMCC 1.15085</strain>
    </source>
</reference>
<gene>
    <name evidence="1" type="ORF">GCM10011492_41640</name>
</gene>
<keyword evidence="2" id="KW-1185">Reference proteome</keyword>
<sequence length="67" mass="6832">MFWIICLLVFLAMCTALTLIVRSRGGGDGSGTGVDNNNALQRGSAEAYIRRQDGPGAGPGGYGGPSS</sequence>
<dbReference type="EMBL" id="BMHI01000007">
    <property type="protein sequence ID" value="GGB46122.1"/>
    <property type="molecule type" value="Genomic_DNA"/>
</dbReference>
<protein>
    <submittedName>
        <fullName evidence="1">Uncharacterized protein</fullName>
    </submittedName>
</protein>
<comment type="caution">
    <text evidence="1">The sequence shown here is derived from an EMBL/GenBank/DDBJ whole genome shotgun (WGS) entry which is preliminary data.</text>
</comment>
<accession>A0A916TKU1</accession>
<evidence type="ECO:0000313" key="2">
    <source>
        <dbReference type="Proteomes" id="UP000636793"/>
    </source>
</evidence>
<proteinExistence type="predicted"/>